<reference evidence="1 2" key="1">
    <citation type="submission" date="2018-12" db="EMBL/GenBank/DDBJ databases">
        <title>Venturia inaequalis Genome Resource.</title>
        <authorList>
            <person name="Lichtner F.J."/>
        </authorList>
    </citation>
    <scope>NUCLEOTIDE SEQUENCE [LARGE SCALE GENOMIC DNA]</scope>
    <source>
        <strain evidence="1 2">120213</strain>
    </source>
</reference>
<proteinExistence type="predicted"/>
<evidence type="ECO:0000313" key="1">
    <source>
        <dbReference type="EMBL" id="KAE9986848.1"/>
    </source>
</evidence>
<dbReference type="Proteomes" id="UP000447873">
    <property type="component" value="Unassembled WGS sequence"/>
</dbReference>
<name>A0A8H3VFR1_VENIN</name>
<dbReference type="EMBL" id="WNWS01000025">
    <property type="protein sequence ID" value="KAE9986848.1"/>
    <property type="molecule type" value="Genomic_DNA"/>
</dbReference>
<sequence>MKLVDMNCHPDYLAAIVRPETRPKMFWTVGDQTTKWPKIVQGRFFLKLCREFTAWKDQVCLDSLTGPFGYICPHLTFIDGTDGRLGQEIKATFEEYERKSCDAESAIKSRLSCNFCPTDIELEIGADYARFLVWCDLGTGVYPVDELWLSRIRIVPFGQIPPTFNYKHGSVREMYEHG</sequence>
<accession>A0A8H3VFR1</accession>
<organism evidence="1 2">
    <name type="scientific">Venturia inaequalis</name>
    <name type="common">Apple scab fungus</name>
    <dbReference type="NCBI Taxonomy" id="5025"/>
    <lineage>
        <taxon>Eukaryota</taxon>
        <taxon>Fungi</taxon>
        <taxon>Dikarya</taxon>
        <taxon>Ascomycota</taxon>
        <taxon>Pezizomycotina</taxon>
        <taxon>Dothideomycetes</taxon>
        <taxon>Pleosporomycetidae</taxon>
        <taxon>Venturiales</taxon>
        <taxon>Venturiaceae</taxon>
        <taxon>Venturia</taxon>
    </lineage>
</organism>
<dbReference type="AlphaFoldDB" id="A0A8H3VFR1"/>
<gene>
    <name evidence="1" type="ORF">EG328_004567</name>
</gene>
<protein>
    <submittedName>
        <fullName evidence="1">Uncharacterized protein</fullName>
    </submittedName>
</protein>
<comment type="caution">
    <text evidence="1">The sequence shown here is derived from an EMBL/GenBank/DDBJ whole genome shotgun (WGS) entry which is preliminary data.</text>
</comment>
<evidence type="ECO:0000313" key="2">
    <source>
        <dbReference type="Proteomes" id="UP000447873"/>
    </source>
</evidence>